<dbReference type="RefSeq" id="WP_203982935.1">
    <property type="nucleotide sequence ID" value="NZ_BOOU01000015.1"/>
</dbReference>
<dbReference type="Proteomes" id="UP000655287">
    <property type="component" value="Unassembled WGS sequence"/>
</dbReference>
<dbReference type="PANTHER" id="PTHR18964:SF169">
    <property type="entry name" value="N-ACETYLMANNOSAMINE KINASE"/>
    <property type="match status" value="1"/>
</dbReference>
<keyword evidence="2" id="KW-0808">Transferase</keyword>
<comment type="caution">
    <text evidence="2">The sequence shown here is derived from an EMBL/GenBank/DDBJ whole genome shotgun (WGS) entry which is preliminary data.</text>
</comment>
<proteinExistence type="inferred from homology"/>
<dbReference type="InterPro" id="IPR043129">
    <property type="entry name" value="ATPase_NBD"/>
</dbReference>
<dbReference type="InterPro" id="IPR000600">
    <property type="entry name" value="ROK"/>
</dbReference>
<evidence type="ECO:0000313" key="3">
    <source>
        <dbReference type="Proteomes" id="UP000655287"/>
    </source>
</evidence>
<dbReference type="SUPFAM" id="SSF53067">
    <property type="entry name" value="Actin-like ATPase domain"/>
    <property type="match status" value="1"/>
</dbReference>
<evidence type="ECO:0000256" key="1">
    <source>
        <dbReference type="ARBA" id="ARBA00006479"/>
    </source>
</evidence>
<dbReference type="EMBL" id="BOOU01000015">
    <property type="protein sequence ID" value="GII76297.1"/>
    <property type="molecule type" value="Genomic_DNA"/>
</dbReference>
<name>A0A919R3D8_9ACTN</name>
<protein>
    <submittedName>
        <fullName evidence="2">Sugar kinase</fullName>
    </submittedName>
</protein>
<accession>A0A919R3D8</accession>
<dbReference type="GO" id="GO:0016301">
    <property type="term" value="F:kinase activity"/>
    <property type="evidence" value="ECO:0007669"/>
    <property type="project" value="UniProtKB-KW"/>
</dbReference>
<evidence type="ECO:0000313" key="2">
    <source>
        <dbReference type="EMBL" id="GII76297.1"/>
    </source>
</evidence>
<sequence length="329" mass="31455">MIDHGRPVLAVDIGGTKLAAALVGPDGTVLRRQETPTPAAPPGAPEVVGAALAGLLRAVVAGDGRDGEDGEDVGNGGNGGNAAPAAVGVASAGPLDVAAGTVSPVNIPAWRGFPVLDLVAEAVPGAPALLLGDAVAAAAGEQWRGAGRDSAAMIGIVVSTGIGGGLVLGGTPYPGPTGNAGHIGHIVADPAGEPCPCGATGCVETMASGPAMVRWARGQGWPGADARELTAAARAGDPVALAAVDRAAGALACGIVTVAVLCDLDLAVIGGGVAAAGEVLFAPLRRAVATRAHLGYVRRLRVVPAALGRDAGLVGAARAALGAPAGSAG</sequence>
<keyword evidence="2" id="KW-0418">Kinase</keyword>
<dbReference type="AlphaFoldDB" id="A0A919R3D8"/>
<gene>
    <name evidence="2" type="ORF">Sru01_12790</name>
</gene>
<dbReference type="Gene3D" id="3.30.420.40">
    <property type="match status" value="2"/>
</dbReference>
<reference evidence="2" key="1">
    <citation type="submission" date="2021-01" db="EMBL/GenBank/DDBJ databases">
        <title>Whole genome shotgun sequence of Sphaerisporangium rufum NBRC 109079.</title>
        <authorList>
            <person name="Komaki H."/>
            <person name="Tamura T."/>
        </authorList>
    </citation>
    <scope>NUCLEOTIDE SEQUENCE</scope>
    <source>
        <strain evidence="2">NBRC 109079</strain>
    </source>
</reference>
<keyword evidence="3" id="KW-1185">Reference proteome</keyword>
<dbReference type="PANTHER" id="PTHR18964">
    <property type="entry name" value="ROK (REPRESSOR, ORF, KINASE) FAMILY"/>
    <property type="match status" value="1"/>
</dbReference>
<organism evidence="2 3">
    <name type="scientific">Sphaerisporangium rufum</name>
    <dbReference type="NCBI Taxonomy" id="1381558"/>
    <lineage>
        <taxon>Bacteria</taxon>
        <taxon>Bacillati</taxon>
        <taxon>Actinomycetota</taxon>
        <taxon>Actinomycetes</taxon>
        <taxon>Streptosporangiales</taxon>
        <taxon>Streptosporangiaceae</taxon>
        <taxon>Sphaerisporangium</taxon>
    </lineage>
</organism>
<comment type="similarity">
    <text evidence="1">Belongs to the ROK (NagC/XylR) family.</text>
</comment>
<dbReference type="Pfam" id="PF00480">
    <property type="entry name" value="ROK"/>
    <property type="match status" value="1"/>
</dbReference>
<dbReference type="InterPro" id="IPR049874">
    <property type="entry name" value="ROK_cs"/>
</dbReference>
<dbReference type="PROSITE" id="PS01125">
    <property type="entry name" value="ROK"/>
    <property type="match status" value="1"/>
</dbReference>